<dbReference type="AlphaFoldDB" id="A0AAV7V8X8"/>
<reference evidence="1" key="1">
    <citation type="journal article" date="2022" name="bioRxiv">
        <title>Sequencing and chromosome-scale assembly of the giantPleurodeles waltlgenome.</title>
        <authorList>
            <person name="Brown T."/>
            <person name="Elewa A."/>
            <person name="Iarovenko S."/>
            <person name="Subramanian E."/>
            <person name="Araus A.J."/>
            <person name="Petzold A."/>
            <person name="Susuki M."/>
            <person name="Suzuki K.-i.T."/>
            <person name="Hayashi T."/>
            <person name="Toyoda A."/>
            <person name="Oliveira C."/>
            <person name="Osipova E."/>
            <person name="Leigh N.D."/>
            <person name="Simon A."/>
            <person name="Yun M.H."/>
        </authorList>
    </citation>
    <scope>NUCLEOTIDE SEQUENCE</scope>
    <source>
        <strain evidence="1">20211129_DDA</strain>
        <tissue evidence="1">Liver</tissue>
    </source>
</reference>
<name>A0AAV7V8X8_PLEWA</name>
<sequence length="212" mass="22152">MEPELQVLPILLYLLLYQEQQRRWRQQRTSLAASDSCPLGMIAMSAVVALSEHVAGLVAVVVAEVLAVVHVSAPVEGHSRTSPAALDGCPLGMMQGTVAEAADVQVAVQVAVQVVVQLAVHMAVQVKVSNTVQVDVLVDGRGDSGHLAGGSVPCPDLPFASCSFPTFDVAAGPLALSPFGLEEPLVGAASSSGMWAPSSPWQVAEWADPWPR</sequence>
<accession>A0AAV7V8X8</accession>
<gene>
    <name evidence="1" type="ORF">NDU88_001032</name>
</gene>
<comment type="caution">
    <text evidence="1">The sequence shown here is derived from an EMBL/GenBank/DDBJ whole genome shotgun (WGS) entry which is preliminary data.</text>
</comment>
<proteinExistence type="predicted"/>
<organism evidence="1 2">
    <name type="scientific">Pleurodeles waltl</name>
    <name type="common">Iberian ribbed newt</name>
    <dbReference type="NCBI Taxonomy" id="8319"/>
    <lineage>
        <taxon>Eukaryota</taxon>
        <taxon>Metazoa</taxon>
        <taxon>Chordata</taxon>
        <taxon>Craniata</taxon>
        <taxon>Vertebrata</taxon>
        <taxon>Euteleostomi</taxon>
        <taxon>Amphibia</taxon>
        <taxon>Batrachia</taxon>
        <taxon>Caudata</taxon>
        <taxon>Salamandroidea</taxon>
        <taxon>Salamandridae</taxon>
        <taxon>Pleurodelinae</taxon>
        <taxon>Pleurodeles</taxon>
    </lineage>
</organism>
<dbReference type="Proteomes" id="UP001066276">
    <property type="component" value="Chromosome 2_1"/>
</dbReference>
<protein>
    <submittedName>
        <fullName evidence="1">Uncharacterized protein</fullName>
    </submittedName>
</protein>
<evidence type="ECO:0000313" key="1">
    <source>
        <dbReference type="EMBL" id="KAJ1197170.1"/>
    </source>
</evidence>
<dbReference type="EMBL" id="JANPWB010000003">
    <property type="protein sequence ID" value="KAJ1197170.1"/>
    <property type="molecule type" value="Genomic_DNA"/>
</dbReference>
<evidence type="ECO:0000313" key="2">
    <source>
        <dbReference type="Proteomes" id="UP001066276"/>
    </source>
</evidence>
<keyword evidence="2" id="KW-1185">Reference proteome</keyword>